<evidence type="ECO:0000313" key="9">
    <source>
        <dbReference type="EMBL" id="KAL2099973.1"/>
    </source>
</evidence>
<feature type="compositionally biased region" description="Basic and acidic residues" evidence="7">
    <location>
        <begin position="134"/>
        <end position="149"/>
    </location>
</feature>
<dbReference type="InterPro" id="IPR050394">
    <property type="entry name" value="Homeobox_NK-like"/>
</dbReference>
<evidence type="ECO:0000256" key="4">
    <source>
        <dbReference type="ARBA" id="ARBA00023242"/>
    </source>
</evidence>
<dbReference type="Pfam" id="PF00046">
    <property type="entry name" value="Homeodomain"/>
    <property type="match status" value="1"/>
</dbReference>
<evidence type="ECO:0000259" key="8">
    <source>
        <dbReference type="PROSITE" id="PS50071"/>
    </source>
</evidence>
<evidence type="ECO:0000256" key="3">
    <source>
        <dbReference type="ARBA" id="ARBA00023155"/>
    </source>
</evidence>
<dbReference type="PRINTS" id="PR00031">
    <property type="entry name" value="HTHREPRESSR"/>
</dbReference>
<accession>A0ABD1KLF7</accession>
<dbReference type="SUPFAM" id="SSF46689">
    <property type="entry name" value="Homeodomain-like"/>
    <property type="match status" value="1"/>
</dbReference>
<name>A0ABD1KLF7_9TELE</name>
<evidence type="ECO:0000256" key="6">
    <source>
        <dbReference type="RuleBase" id="RU000682"/>
    </source>
</evidence>
<dbReference type="PANTHER" id="PTHR24340:SF35">
    <property type="entry name" value="HGTX, ISOFORM C"/>
    <property type="match status" value="1"/>
</dbReference>
<dbReference type="PROSITE" id="PS50071">
    <property type="entry name" value="HOMEOBOX_2"/>
    <property type="match status" value="1"/>
</dbReference>
<dbReference type="InterPro" id="IPR000047">
    <property type="entry name" value="HTH_motif"/>
</dbReference>
<keyword evidence="2 5" id="KW-0238">DNA-binding</keyword>
<keyword evidence="4 5" id="KW-0539">Nucleus</keyword>
<dbReference type="InterPro" id="IPR020479">
    <property type="entry name" value="HD_metazoa"/>
</dbReference>
<evidence type="ECO:0000256" key="7">
    <source>
        <dbReference type="SAM" id="MobiDB-lite"/>
    </source>
</evidence>
<dbReference type="InterPro" id="IPR001356">
    <property type="entry name" value="HD"/>
</dbReference>
<evidence type="ECO:0000256" key="1">
    <source>
        <dbReference type="ARBA" id="ARBA00004123"/>
    </source>
</evidence>
<dbReference type="InterPro" id="IPR009057">
    <property type="entry name" value="Homeodomain-like_sf"/>
</dbReference>
<dbReference type="PRINTS" id="PR00024">
    <property type="entry name" value="HOMEOBOX"/>
</dbReference>
<dbReference type="CDD" id="cd00086">
    <property type="entry name" value="homeodomain"/>
    <property type="match status" value="1"/>
</dbReference>
<organism evidence="9 10">
    <name type="scientific">Coilia grayii</name>
    <name type="common">Gray's grenadier anchovy</name>
    <dbReference type="NCBI Taxonomy" id="363190"/>
    <lineage>
        <taxon>Eukaryota</taxon>
        <taxon>Metazoa</taxon>
        <taxon>Chordata</taxon>
        <taxon>Craniata</taxon>
        <taxon>Vertebrata</taxon>
        <taxon>Euteleostomi</taxon>
        <taxon>Actinopterygii</taxon>
        <taxon>Neopterygii</taxon>
        <taxon>Teleostei</taxon>
        <taxon>Clupei</taxon>
        <taxon>Clupeiformes</taxon>
        <taxon>Clupeoidei</taxon>
        <taxon>Engraulidae</taxon>
        <taxon>Coilinae</taxon>
        <taxon>Coilia</taxon>
    </lineage>
</organism>
<dbReference type="InterPro" id="IPR017970">
    <property type="entry name" value="Homeobox_CS"/>
</dbReference>
<keyword evidence="10" id="KW-1185">Reference proteome</keyword>
<reference evidence="9 10" key="1">
    <citation type="submission" date="2024-09" db="EMBL/GenBank/DDBJ databases">
        <title>A chromosome-level genome assembly of Gray's grenadier anchovy, Coilia grayii.</title>
        <authorList>
            <person name="Fu Z."/>
        </authorList>
    </citation>
    <scope>NUCLEOTIDE SEQUENCE [LARGE SCALE GENOMIC DNA]</scope>
    <source>
        <strain evidence="9">G4</strain>
        <tissue evidence="9">Muscle</tissue>
    </source>
</reference>
<sequence length="284" mass="31590">MDHPISAPPFLLGVGYVAGFPQRHYQRPPCPPSPASHSSLYRARPPGEAHWAQGGTIPTDISAALPDPGFCLLRTGPGLDANADPGFCLLRTGPTSELGPNTNTRASCLQGVPGLSAAVKQGDLRIQEIDGREDPGLRMEDTQQRTESKLHKKKHSRPTFSGYQIFVLEKAFEQNKYLSSMEKQRLAQSLGMAESQVKVWFQNRRTKWRRAFGSEPEGRTRVTPAQVRPQLDGDYDKPLDPNKDDDRVQRLLRCHGQTHSRPGQASIQQMTKTTCTHFSHCKDV</sequence>
<dbReference type="Gene3D" id="1.10.10.60">
    <property type="entry name" value="Homeodomain-like"/>
    <property type="match status" value="1"/>
</dbReference>
<comment type="subcellular location">
    <subcellularLocation>
        <location evidence="1 5 6">Nucleus</location>
    </subcellularLocation>
</comment>
<dbReference type="GO" id="GO:0005634">
    <property type="term" value="C:nucleus"/>
    <property type="evidence" value="ECO:0007669"/>
    <property type="project" value="UniProtKB-SubCell"/>
</dbReference>
<evidence type="ECO:0000313" key="10">
    <source>
        <dbReference type="Proteomes" id="UP001591681"/>
    </source>
</evidence>
<dbReference type="GO" id="GO:0003677">
    <property type="term" value="F:DNA binding"/>
    <property type="evidence" value="ECO:0007669"/>
    <property type="project" value="UniProtKB-UniRule"/>
</dbReference>
<feature type="domain" description="Homeobox" evidence="8">
    <location>
        <begin position="151"/>
        <end position="211"/>
    </location>
</feature>
<dbReference type="PANTHER" id="PTHR24340">
    <property type="entry name" value="HOMEOBOX PROTEIN NKX"/>
    <property type="match status" value="1"/>
</dbReference>
<dbReference type="Proteomes" id="UP001591681">
    <property type="component" value="Unassembled WGS sequence"/>
</dbReference>
<dbReference type="EMBL" id="JBHFQA010000004">
    <property type="protein sequence ID" value="KAL2099973.1"/>
    <property type="molecule type" value="Genomic_DNA"/>
</dbReference>
<comment type="caution">
    <text evidence="9">The sequence shown here is derived from an EMBL/GenBank/DDBJ whole genome shotgun (WGS) entry which is preliminary data.</text>
</comment>
<feature type="region of interest" description="Disordered" evidence="7">
    <location>
        <begin position="134"/>
        <end position="155"/>
    </location>
</feature>
<protein>
    <recommendedName>
        <fullName evidence="8">Homeobox domain-containing protein</fullName>
    </recommendedName>
</protein>
<dbReference type="PROSITE" id="PS00027">
    <property type="entry name" value="HOMEOBOX_1"/>
    <property type="match status" value="1"/>
</dbReference>
<dbReference type="SMART" id="SM00389">
    <property type="entry name" value="HOX"/>
    <property type="match status" value="1"/>
</dbReference>
<evidence type="ECO:0000256" key="5">
    <source>
        <dbReference type="PROSITE-ProRule" id="PRU00108"/>
    </source>
</evidence>
<gene>
    <name evidence="9" type="ORF">ACEWY4_004367</name>
</gene>
<feature type="DNA-binding region" description="Homeobox" evidence="5">
    <location>
        <begin position="153"/>
        <end position="212"/>
    </location>
</feature>
<keyword evidence="3 5" id="KW-0371">Homeobox</keyword>
<proteinExistence type="predicted"/>
<dbReference type="AlphaFoldDB" id="A0ABD1KLF7"/>
<evidence type="ECO:0000256" key="2">
    <source>
        <dbReference type="ARBA" id="ARBA00023125"/>
    </source>
</evidence>